<dbReference type="RefSeq" id="WP_105334627.1">
    <property type="nucleotide sequence ID" value="NZ_PUHZ01000007.1"/>
</dbReference>
<evidence type="ECO:0000259" key="9">
    <source>
        <dbReference type="PROSITE" id="PS51755"/>
    </source>
</evidence>
<feature type="modified residue" description="4-aspartylphosphate" evidence="6">
    <location>
        <position position="51"/>
    </location>
</feature>
<dbReference type="Pfam" id="PF00072">
    <property type="entry name" value="Response_reg"/>
    <property type="match status" value="1"/>
</dbReference>
<keyword evidence="5" id="KW-0804">Transcription</keyword>
<sequence length="226" mass="25177">MSLILVVEDEPRLLGSIIRTLEESGYSTLAASSLASASQQLTDEVDLVILDLMLPDGSGLEWLAGLRRQHKTAPVLVLTALDSVENRVAGLDTGADDYLIKPFAWDELLARVRVILRRGPHQQESTQLSFGPIVVDLINREAQRNGAVLNLQNRQLEILIYLMKHGNEVVTREMIAIDVWKEPTTMWTNVIQVHINHLRKELESPGQPPILHTVRGQGYVLGDPPC</sequence>
<reference evidence="10 11" key="1">
    <citation type="submission" date="2018-02" db="EMBL/GenBank/DDBJ databases">
        <title>Comparative genomes isolates from brazilian mangrove.</title>
        <authorList>
            <person name="Araujo J.E."/>
            <person name="Taketani R.G."/>
            <person name="Silva M.C.P."/>
            <person name="Loureco M.V."/>
            <person name="Andreote F.D."/>
        </authorList>
    </citation>
    <scope>NUCLEOTIDE SEQUENCE [LARGE SCALE GENOMIC DNA]</scope>
    <source>
        <strain evidence="10 11">Nap-Phe MGV</strain>
    </source>
</reference>
<dbReference type="InterPro" id="IPR001789">
    <property type="entry name" value="Sig_transdc_resp-reg_receiver"/>
</dbReference>
<dbReference type="EMBL" id="PUHZ01000007">
    <property type="protein sequence ID" value="PQO46828.1"/>
    <property type="molecule type" value="Genomic_DNA"/>
</dbReference>
<dbReference type="PROSITE" id="PS51755">
    <property type="entry name" value="OMPR_PHOB"/>
    <property type="match status" value="1"/>
</dbReference>
<dbReference type="Pfam" id="PF00486">
    <property type="entry name" value="Trans_reg_C"/>
    <property type="match status" value="1"/>
</dbReference>
<evidence type="ECO:0000256" key="1">
    <source>
        <dbReference type="ARBA" id="ARBA00022553"/>
    </source>
</evidence>
<dbReference type="SMART" id="SM00862">
    <property type="entry name" value="Trans_reg_C"/>
    <property type="match status" value="1"/>
</dbReference>
<dbReference type="InterPro" id="IPR036388">
    <property type="entry name" value="WH-like_DNA-bd_sf"/>
</dbReference>
<dbReference type="PANTHER" id="PTHR48111:SF22">
    <property type="entry name" value="REGULATOR OF RPOS"/>
    <property type="match status" value="1"/>
</dbReference>
<accession>A0A2S8GQW5</accession>
<evidence type="ECO:0000256" key="3">
    <source>
        <dbReference type="ARBA" id="ARBA00023015"/>
    </source>
</evidence>
<comment type="caution">
    <text evidence="10">The sequence shown here is derived from an EMBL/GenBank/DDBJ whole genome shotgun (WGS) entry which is preliminary data.</text>
</comment>
<protein>
    <submittedName>
        <fullName evidence="10">DNA-binding response regulator</fullName>
    </submittedName>
</protein>
<name>A0A2S8GQW5_9BACT</name>
<dbReference type="OrthoDB" id="272875at2"/>
<dbReference type="SUPFAM" id="SSF46894">
    <property type="entry name" value="C-terminal effector domain of the bipartite response regulators"/>
    <property type="match status" value="1"/>
</dbReference>
<dbReference type="PANTHER" id="PTHR48111">
    <property type="entry name" value="REGULATOR OF RPOS"/>
    <property type="match status" value="1"/>
</dbReference>
<evidence type="ECO:0000259" key="8">
    <source>
        <dbReference type="PROSITE" id="PS50110"/>
    </source>
</evidence>
<dbReference type="Gene3D" id="1.10.10.10">
    <property type="entry name" value="Winged helix-like DNA-binding domain superfamily/Winged helix DNA-binding domain"/>
    <property type="match status" value="1"/>
</dbReference>
<dbReference type="Gene3D" id="3.40.50.2300">
    <property type="match status" value="1"/>
</dbReference>
<keyword evidence="1 6" id="KW-0597">Phosphoprotein</keyword>
<evidence type="ECO:0000256" key="5">
    <source>
        <dbReference type="ARBA" id="ARBA00023163"/>
    </source>
</evidence>
<feature type="domain" description="OmpR/PhoB-type" evidence="9">
    <location>
        <begin position="125"/>
        <end position="223"/>
    </location>
</feature>
<keyword evidence="2" id="KW-0902">Two-component regulatory system</keyword>
<dbReference type="InterPro" id="IPR016032">
    <property type="entry name" value="Sig_transdc_resp-reg_C-effctor"/>
</dbReference>
<dbReference type="Gene3D" id="6.10.250.690">
    <property type="match status" value="1"/>
</dbReference>
<evidence type="ECO:0000256" key="7">
    <source>
        <dbReference type="PROSITE-ProRule" id="PRU01091"/>
    </source>
</evidence>
<gene>
    <name evidence="10" type="ORF">C5Y93_06675</name>
</gene>
<evidence type="ECO:0000256" key="2">
    <source>
        <dbReference type="ARBA" id="ARBA00023012"/>
    </source>
</evidence>
<dbReference type="PROSITE" id="PS50110">
    <property type="entry name" value="RESPONSE_REGULATORY"/>
    <property type="match status" value="1"/>
</dbReference>
<dbReference type="SMART" id="SM00448">
    <property type="entry name" value="REC"/>
    <property type="match status" value="1"/>
</dbReference>
<dbReference type="AlphaFoldDB" id="A0A2S8GQW5"/>
<organism evidence="10 11">
    <name type="scientific">Blastopirellula marina</name>
    <dbReference type="NCBI Taxonomy" id="124"/>
    <lineage>
        <taxon>Bacteria</taxon>
        <taxon>Pseudomonadati</taxon>
        <taxon>Planctomycetota</taxon>
        <taxon>Planctomycetia</taxon>
        <taxon>Pirellulales</taxon>
        <taxon>Pirellulaceae</taxon>
        <taxon>Blastopirellula</taxon>
    </lineage>
</organism>
<dbReference type="GO" id="GO:0006355">
    <property type="term" value="P:regulation of DNA-templated transcription"/>
    <property type="evidence" value="ECO:0007669"/>
    <property type="project" value="InterPro"/>
</dbReference>
<keyword evidence="4 7" id="KW-0238">DNA-binding</keyword>
<dbReference type="InterPro" id="IPR001867">
    <property type="entry name" value="OmpR/PhoB-type_DNA-bd"/>
</dbReference>
<dbReference type="CDD" id="cd00383">
    <property type="entry name" value="trans_reg_C"/>
    <property type="match status" value="1"/>
</dbReference>
<feature type="DNA-binding region" description="OmpR/PhoB-type" evidence="7">
    <location>
        <begin position="125"/>
        <end position="223"/>
    </location>
</feature>
<dbReference type="SUPFAM" id="SSF52172">
    <property type="entry name" value="CheY-like"/>
    <property type="match status" value="1"/>
</dbReference>
<feature type="domain" description="Response regulatory" evidence="8">
    <location>
        <begin position="3"/>
        <end position="116"/>
    </location>
</feature>
<evidence type="ECO:0000256" key="4">
    <source>
        <dbReference type="ARBA" id="ARBA00023125"/>
    </source>
</evidence>
<evidence type="ECO:0000313" key="10">
    <source>
        <dbReference type="EMBL" id="PQO46828.1"/>
    </source>
</evidence>
<evidence type="ECO:0000313" key="11">
    <source>
        <dbReference type="Proteomes" id="UP000237819"/>
    </source>
</evidence>
<dbReference type="GO" id="GO:0000976">
    <property type="term" value="F:transcription cis-regulatory region binding"/>
    <property type="evidence" value="ECO:0007669"/>
    <property type="project" value="TreeGrafter"/>
</dbReference>
<proteinExistence type="predicted"/>
<dbReference type="GO" id="GO:0005829">
    <property type="term" value="C:cytosol"/>
    <property type="evidence" value="ECO:0007669"/>
    <property type="project" value="TreeGrafter"/>
</dbReference>
<dbReference type="GO" id="GO:0032993">
    <property type="term" value="C:protein-DNA complex"/>
    <property type="evidence" value="ECO:0007669"/>
    <property type="project" value="TreeGrafter"/>
</dbReference>
<dbReference type="InterPro" id="IPR039420">
    <property type="entry name" value="WalR-like"/>
</dbReference>
<keyword evidence="3" id="KW-0805">Transcription regulation</keyword>
<dbReference type="InterPro" id="IPR011006">
    <property type="entry name" value="CheY-like_superfamily"/>
</dbReference>
<evidence type="ECO:0000256" key="6">
    <source>
        <dbReference type="PROSITE-ProRule" id="PRU00169"/>
    </source>
</evidence>
<dbReference type="GO" id="GO:0000156">
    <property type="term" value="F:phosphorelay response regulator activity"/>
    <property type="evidence" value="ECO:0007669"/>
    <property type="project" value="TreeGrafter"/>
</dbReference>
<dbReference type="Proteomes" id="UP000237819">
    <property type="component" value="Unassembled WGS sequence"/>
</dbReference>